<gene>
    <name evidence="1" type="ORF">ACFSDE_11765</name>
</gene>
<evidence type="ECO:0000313" key="1">
    <source>
        <dbReference type="EMBL" id="MFD1947469.1"/>
    </source>
</evidence>
<dbReference type="Proteomes" id="UP001597351">
    <property type="component" value="Unassembled WGS sequence"/>
</dbReference>
<keyword evidence="2" id="KW-1185">Reference proteome</keyword>
<evidence type="ECO:0008006" key="3">
    <source>
        <dbReference type="Google" id="ProtNLM"/>
    </source>
</evidence>
<dbReference type="RefSeq" id="WP_343918602.1">
    <property type="nucleotide sequence ID" value="NZ_BAAAJT010000002.1"/>
</dbReference>
<organism evidence="1 2">
    <name type="scientific">Nocardioides aestuarii</name>
    <dbReference type="NCBI Taxonomy" id="252231"/>
    <lineage>
        <taxon>Bacteria</taxon>
        <taxon>Bacillati</taxon>
        <taxon>Actinomycetota</taxon>
        <taxon>Actinomycetes</taxon>
        <taxon>Propionibacteriales</taxon>
        <taxon>Nocardioidaceae</taxon>
        <taxon>Nocardioides</taxon>
    </lineage>
</organism>
<sequence>MSTEIAELHCETCQRVTDHELHYTGRLLESTRCTECGAHLDVPARDMLPTYLADLEQRVASKPLRLWRRAGQDPRGFLRTLPGAVLRQPRKLAGELRSIFRH</sequence>
<evidence type="ECO:0000313" key="2">
    <source>
        <dbReference type="Proteomes" id="UP001597351"/>
    </source>
</evidence>
<reference evidence="2" key="1">
    <citation type="journal article" date="2019" name="Int. J. Syst. Evol. Microbiol.">
        <title>The Global Catalogue of Microorganisms (GCM) 10K type strain sequencing project: providing services to taxonomists for standard genome sequencing and annotation.</title>
        <authorList>
            <consortium name="The Broad Institute Genomics Platform"/>
            <consortium name="The Broad Institute Genome Sequencing Center for Infectious Disease"/>
            <person name="Wu L."/>
            <person name="Ma J."/>
        </authorList>
    </citation>
    <scope>NUCLEOTIDE SEQUENCE [LARGE SCALE GENOMIC DNA]</scope>
    <source>
        <strain evidence="2">CGMCC 1.12477</strain>
    </source>
</reference>
<comment type="caution">
    <text evidence="1">The sequence shown here is derived from an EMBL/GenBank/DDBJ whole genome shotgun (WGS) entry which is preliminary data.</text>
</comment>
<proteinExistence type="predicted"/>
<protein>
    <recommendedName>
        <fullName evidence="3">Bh protein</fullName>
    </recommendedName>
</protein>
<accession>A0ABW4TNW9</accession>
<dbReference type="EMBL" id="JBHUGD010000003">
    <property type="protein sequence ID" value="MFD1947469.1"/>
    <property type="molecule type" value="Genomic_DNA"/>
</dbReference>
<name>A0ABW4TNW9_9ACTN</name>